<reference evidence="1" key="2">
    <citation type="journal article" date="2015" name="Fish Shellfish Immunol.">
        <title>Early steps in the European eel (Anguilla anguilla)-Vibrio vulnificus interaction in the gills: Role of the RtxA13 toxin.</title>
        <authorList>
            <person name="Callol A."/>
            <person name="Pajuelo D."/>
            <person name="Ebbesson L."/>
            <person name="Teles M."/>
            <person name="MacKenzie S."/>
            <person name="Amaro C."/>
        </authorList>
    </citation>
    <scope>NUCLEOTIDE SEQUENCE</scope>
</reference>
<evidence type="ECO:0000313" key="1">
    <source>
        <dbReference type="EMBL" id="JAH08866.1"/>
    </source>
</evidence>
<sequence>MASRAPCVVLSIGNVSCQYKTTQVFTIHLKSLHQWIVNQYTKSLELLFN</sequence>
<dbReference type="EMBL" id="GBXM01099711">
    <property type="protein sequence ID" value="JAH08866.1"/>
    <property type="molecule type" value="Transcribed_RNA"/>
</dbReference>
<accession>A0A0E9PW82</accession>
<dbReference type="AlphaFoldDB" id="A0A0E9PW82"/>
<name>A0A0E9PW82_ANGAN</name>
<organism evidence="1">
    <name type="scientific">Anguilla anguilla</name>
    <name type="common">European freshwater eel</name>
    <name type="synonym">Muraena anguilla</name>
    <dbReference type="NCBI Taxonomy" id="7936"/>
    <lineage>
        <taxon>Eukaryota</taxon>
        <taxon>Metazoa</taxon>
        <taxon>Chordata</taxon>
        <taxon>Craniata</taxon>
        <taxon>Vertebrata</taxon>
        <taxon>Euteleostomi</taxon>
        <taxon>Actinopterygii</taxon>
        <taxon>Neopterygii</taxon>
        <taxon>Teleostei</taxon>
        <taxon>Anguilliformes</taxon>
        <taxon>Anguillidae</taxon>
        <taxon>Anguilla</taxon>
    </lineage>
</organism>
<reference evidence="1" key="1">
    <citation type="submission" date="2014-11" db="EMBL/GenBank/DDBJ databases">
        <authorList>
            <person name="Amaro Gonzalez C."/>
        </authorList>
    </citation>
    <scope>NUCLEOTIDE SEQUENCE</scope>
</reference>
<protein>
    <submittedName>
        <fullName evidence="1">Uncharacterized protein</fullName>
    </submittedName>
</protein>
<proteinExistence type="predicted"/>